<sequence>MENITSIEFDSSKIQNFSSETNLNRAQIELSKVYTQNYPDGKYFGLRMTRFDLITIAVITEIDIMNDQQTIDKINNLKTKLLKMSRELENLFKNPQSKKLLEKKSTLTNGENYNFLMFDDETSRITQTIPNSTNLEDFTQDSSICHSEFNKNSNVSQMILQNPLSITFARKLFGKEIYFNVKNPETKAKKGEKNDLIENLENIARETLKKDYQINLL</sequence>
<dbReference type="AlphaFoldDB" id="A0A9Q0RE95"/>
<dbReference type="EMBL" id="JAPDFW010000059">
    <property type="protein sequence ID" value="KAJ5076899.1"/>
    <property type="molecule type" value="Genomic_DNA"/>
</dbReference>
<evidence type="ECO:0000313" key="2">
    <source>
        <dbReference type="Proteomes" id="UP001149090"/>
    </source>
</evidence>
<comment type="caution">
    <text evidence="1">The sequence shown here is derived from an EMBL/GenBank/DDBJ whole genome shotgun (WGS) entry which is preliminary data.</text>
</comment>
<dbReference type="PANTHER" id="PTHR14407:SF9">
    <property type="entry name" value="BLOC-3 COMPLEX MEMBER HPS4"/>
    <property type="match status" value="1"/>
</dbReference>
<proteinExistence type="predicted"/>
<organism evidence="1 2">
    <name type="scientific">Anaeramoeba ignava</name>
    <name type="common">Anaerobic marine amoeba</name>
    <dbReference type="NCBI Taxonomy" id="1746090"/>
    <lineage>
        <taxon>Eukaryota</taxon>
        <taxon>Metamonada</taxon>
        <taxon>Anaeramoebidae</taxon>
        <taxon>Anaeramoeba</taxon>
    </lineage>
</organism>
<evidence type="ECO:0000313" key="1">
    <source>
        <dbReference type="EMBL" id="KAJ5076899.1"/>
    </source>
</evidence>
<reference evidence="1" key="1">
    <citation type="submission" date="2022-10" db="EMBL/GenBank/DDBJ databases">
        <title>Novel sulphate-reducing endosymbionts in the free-living metamonad Anaeramoeba.</title>
        <authorList>
            <person name="Jerlstrom-Hultqvist J."/>
            <person name="Cepicka I."/>
            <person name="Gallot-Lavallee L."/>
            <person name="Salas-Leiva D."/>
            <person name="Curtis B.A."/>
            <person name="Zahonova K."/>
            <person name="Pipaliya S."/>
            <person name="Dacks J."/>
            <person name="Roger A.J."/>
        </authorList>
    </citation>
    <scope>NUCLEOTIDE SEQUENCE</scope>
    <source>
        <strain evidence="1">BMAN</strain>
    </source>
</reference>
<protein>
    <submittedName>
        <fullName evidence="1">Uncharacterized protein</fullName>
    </submittedName>
</protein>
<dbReference type="Proteomes" id="UP001149090">
    <property type="component" value="Unassembled WGS sequence"/>
</dbReference>
<accession>A0A9Q0RE95</accession>
<gene>
    <name evidence="1" type="ORF">M0811_00219</name>
</gene>
<name>A0A9Q0RE95_ANAIG</name>
<dbReference type="PANTHER" id="PTHR14407">
    <property type="entry name" value="HERMANSKY-PUDLAK SYNDROME 4 PROTEIN LIGHT-EAR PROTEIN-RELATED"/>
    <property type="match status" value="1"/>
</dbReference>
<dbReference type="InterPro" id="IPR026091">
    <property type="entry name" value="HPS4"/>
</dbReference>
<keyword evidence="2" id="KW-1185">Reference proteome</keyword>